<keyword evidence="8" id="KW-0676">Redox-active center</keyword>
<keyword evidence="6" id="KW-0256">Endoplasmic reticulum</keyword>
<dbReference type="AlphaFoldDB" id="W9WZD4"/>
<evidence type="ECO:0000313" key="12">
    <source>
        <dbReference type="Proteomes" id="UP000019471"/>
    </source>
</evidence>
<proteinExistence type="inferred from homology"/>
<reference evidence="11 12" key="1">
    <citation type="submission" date="2013-03" db="EMBL/GenBank/DDBJ databases">
        <title>The Genome Sequence of Cladophialophora psammophila CBS 110553.</title>
        <authorList>
            <consortium name="The Broad Institute Genomics Platform"/>
            <person name="Cuomo C."/>
            <person name="de Hoog S."/>
            <person name="Gorbushina A."/>
            <person name="Walker B."/>
            <person name="Young S.K."/>
            <person name="Zeng Q."/>
            <person name="Gargeya S."/>
            <person name="Fitzgerald M."/>
            <person name="Haas B."/>
            <person name="Abouelleil A."/>
            <person name="Allen A.W."/>
            <person name="Alvarado L."/>
            <person name="Arachchi H.M."/>
            <person name="Berlin A.M."/>
            <person name="Chapman S.B."/>
            <person name="Gainer-Dewar J."/>
            <person name="Goldberg J."/>
            <person name="Griggs A."/>
            <person name="Gujja S."/>
            <person name="Hansen M."/>
            <person name="Howarth C."/>
            <person name="Imamovic A."/>
            <person name="Ireland A."/>
            <person name="Larimer J."/>
            <person name="McCowan C."/>
            <person name="Murphy C."/>
            <person name="Pearson M."/>
            <person name="Poon T.W."/>
            <person name="Priest M."/>
            <person name="Roberts A."/>
            <person name="Saif S."/>
            <person name="Shea T."/>
            <person name="Sisk P."/>
            <person name="Sykes S."/>
            <person name="Wortman J."/>
            <person name="Nusbaum C."/>
            <person name="Birren B."/>
        </authorList>
    </citation>
    <scope>NUCLEOTIDE SEQUENCE [LARGE SCALE GENOMIC DNA]</scope>
    <source>
        <strain evidence="11 12">CBS 110553</strain>
    </source>
</reference>
<name>W9WZD4_9EURO</name>
<dbReference type="GO" id="GO:0003756">
    <property type="term" value="F:protein disulfide isomerase activity"/>
    <property type="evidence" value="ECO:0007669"/>
    <property type="project" value="UniProtKB-EC"/>
</dbReference>
<evidence type="ECO:0000256" key="5">
    <source>
        <dbReference type="ARBA" id="ARBA00012723"/>
    </source>
</evidence>
<dbReference type="Gene3D" id="3.40.30.10">
    <property type="entry name" value="Glutaredoxin"/>
    <property type="match status" value="2"/>
</dbReference>
<dbReference type="Pfam" id="PF00085">
    <property type="entry name" value="Thioredoxin"/>
    <property type="match status" value="1"/>
</dbReference>
<organism evidence="11 12">
    <name type="scientific">Cladophialophora psammophila CBS 110553</name>
    <dbReference type="NCBI Taxonomy" id="1182543"/>
    <lineage>
        <taxon>Eukaryota</taxon>
        <taxon>Fungi</taxon>
        <taxon>Dikarya</taxon>
        <taxon>Ascomycota</taxon>
        <taxon>Pezizomycotina</taxon>
        <taxon>Eurotiomycetes</taxon>
        <taxon>Chaetothyriomycetidae</taxon>
        <taxon>Chaetothyriales</taxon>
        <taxon>Herpotrichiellaceae</taxon>
        <taxon>Cladophialophora</taxon>
    </lineage>
</organism>
<dbReference type="PANTHER" id="PTHR18929:SF132">
    <property type="entry name" value="PROTEIN DISULFIDE-ISOMERASE A3"/>
    <property type="match status" value="1"/>
</dbReference>
<dbReference type="InterPro" id="IPR036249">
    <property type="entry name" value="Thioredoxin-like_sf"/>
</dbReference>
<dbReference type="OrthoDB" id="427280at2759"/>
<dbReference type="InterPro" id="IPR013766">
    <property type="entry name" value="Thioredoxin_domain"/>
</dbReference>
<protein>
    <recommendedName>
        <fullName evidence="9">Protein disulfide-isomerase</fullName>
        <ecNumber evidence="5">5.3.4.1</ecNumber>
    </recommendedName>
</protein>
<dbReference type="GO" id="GO:0034976">
    <property type="term" value="P:response to endoplasmic reticulum stress"/>
    <property type="evidence" value="ECO:0007669"/>
    <property type="project" value="TreeGrafter"/>
</dbReference>
<gene>
    <name evidence="11" type="ORF">A1O5_03338</name>
</gene>
<comment type="similarity">
    <text evidence="4">Belongs to the protein disulfide isomerase family.</text>
</comment>
<accession>W9WZD4</accession>
<dbReference type="Proteomes" id="UP000019471">
    <property type="component" value="Unassembled WGS sequence"/>
</dbReference>
<sequence>MSWDFEFVWYVPSFLGGVLILLDSSDSLSTQPWYDQCKILSSELELALKALQPWPSAKLLLINCEVESDTCSSYGITSYPTVRLFHGPKQIRYRGKFRASSITTEVLKVILPPVSHSNRQILDTTKSLDIPLLLFTESEDDTSQSSTVITQVAEKLHGKFFVMTTHDLTLAEEEGVKPPFIVVLNSLDEVKPLYQGKIGSEVLHPLHTGSIPLAFILAGTDEERKALAESLKHIALKYRGRVNFVTVDTKSLSFLLEPLGVDPRRLPAFALHRGDNDEVFVYDQNRKVNAKDVEVFVQRTLNWPDKEL</sequence>
<evidence type="ECO:0000313" key="11">
    <source>
        <dbReference type="EMBL" id="EXJ73577.1"/>
    </source>
</evidence>
<dbReference type="CDD" id="cd02982">
    <property type="entry name" value="PDI_b'_family"/>
    <property type="match status" value="1"/>
</dbReference>
<evidence type="ECO:0000256" key="4">
    <source>
        <dbReference type="ARBA" id="ARBA00006347"/>
    </source>
</evidence>
<evidence type="ECO:0000256" key="7">
    <source>
        <dbReference type="ARBA" id="ARBA00023235"/>
    </source>
</evidence>
<dbReference type="SUPFAM" id="SSF52833">
    <property type="entry name" value="Thioredoxin-like"/>
    <property type="match status" value="2"/>
</dbReference>
<dbReference type="GeneID" id="19188067"/>
<dbReference type="eggNOG" id="KOG0190">
    <property type="taxonomic scope" value="Eukaryota"/>
</dbReference>
<evidence type="ECO:0000256" key="8">
    <source>
        <dbReference type="ARBA" id="ARBA00023284"/>
    </source>
</evidence>
<dbReference type="GO" id="GO:0006457">
    <property type="term" value="P:protein folding"/>
    <property type="evidence" value="ECO:0007669"/>
    <property type="project" value="TreeGrafter"/>
</dbReference>
<evidence type="ECO:0000256" key="1">
    <source>
        <dbReference type="ARBA" id="ARBA00001182"/>
    </source>
</evidence>
<dbReference type="STRING" id="1182543.W9WZD4"/>
<dbReference type="EMBL" id="AMGX01000004">
    <property type="protein sequence ID" value="EXJ73577.1"/>
    <property type="molecule type" value="Genomic_DNA"/>
</dbReference>
<dbReference type="Pfam" id="PF13848">
    <property type="entry name" value="Thioredoxin_6"/>
    <property type="match status" value="1"/>
</dbReference>
<comment type="catalytic activity">
    <reaction evidence="1">
        <text>Catalyzes the rearrangement of -S-S- bonds in proteins.</text>
        <dbReference type="EC" id="5.3.4.1"/>
    </reaction>
</comment>
<comment type="function">
    <text evidence="2">Participates in the folding of proteins containing disulfide bonds, may be involved in glycosylation, prolyl hydroxylation and triglyceride transfer.</text>
</comment>
<dbReference type="CDD" id="cd02961">
    <property type="entry name" value="PDI_a_family"/>
    <property type="match status" value="1"/>
</dbReference>
<comment type="caution">
    <text evidence="11">The sequence shown here is derived from an EMBL/GenBank/DDBJ whole genome shotgun (WGS) entry which is preliminary data.</text>
</comment>
<keyword evidence="7" id="KW-0413">Isomerase</keyword>
<dbReference type="EC" id="5.3.4.1" evidence="5"/>
<evidence type="ECO:0000256" key="2">
    <source>
        <dbReference type="ARBA" id="ARBA00002692"/>
    </source>
</evidence>
<dbReference type="RefSeq" id="XP_007742140.1">
    <property type="nucleotide sequence ID" value="XM_007743950.1"/>
</dbReference>
<dbReference type="PANTHER" id="PTHR18929">
    <property type="entry name" value="PROTEIN DISULFIDE ISOMERASE"/>
    <property type="match status" value="1"/>
</dbReference>
<comment type="subcellular location">
    <subcellularLocation>
        <location evidence="3">Endoplasmic reticulum lumen</location>
    </subcellularLocation>
</comment>
<evidence type="ECO:0000256" key="3">
    <source>
        <dbReference type="ARBA" id="ARBA00004319"/>
    </source>
</evidence>
<feature type="domain" description="Thioredoxin" evidence="10">
    <location>
        <begin position="32"/>
        <end position="103"/>
    </location>
</feature>
<evidence type="ECO:0000256" key="6">
    <source>
        <dbReference type="ARBA" id="ARBA00022824"/>
    </source>
</evidence>
<evidence type="ECO:0000259" key="10">
    <source>
        <dbReference type="Pfam" id="PF00085"/>
    </source>
</evidence>
<dbReference type="GO" id="GO:0005788">
    <property type="term" value="C:endoplasmic reticulum lumen"/>
    <property type="evidence" value="ECO:0007669"/>
    <property type="project" value="UniProtKB-SubCell"/>
</dbReference>
<evidence type="ECO:0000256" key="9">
    <source>
        <dbReference type="ARBA" id="ARBA00039846"/>
    </source>
</evidence>
<keyword evidence="12" id="KW-1185">Reference proteome</keyword>
<dbReference type="HOGENOM" id="CLU_903165_0_0_1"/>